<accession>A0A9N9HUP4</accession>
<reference evidence="1" key="1">
    <citation type="submission" date="2021-06" db="EMBL/GenBank/DDBJ databases">
        <authorList>
            <person name="Kallberg Y."/>
            <person name="Tangrot J."/>
            <person name="Rosling A."/>
        </authorList>
    </citation>
    <scope>NUCLEOTIDE SEQUENCE</scope>
    <source>
        <strain evidence="1">UK204</strain>
    </source>
</reference>
<proteinExistence type="predicted"/>
<feature type="non-terminal residue" evidence="1">
    <location>
        <position position="66"/>
    </location>
</feature>
<gene>
    <name evidence="1" type="ORF">FCALED_LOCUS13759</name>
</gene>
<comment type="caution">
    <text evidence="1">The sequence shown here is derived from an EMBL/GenBank/DDBJ whole genome shotgun (WGS) entry which is preliminary data.</text>
</comment>
<keyword evidence="2" id="KW-1185">Reference proteome</keyword>
<name>A0A9N9HUP4_9GLOM</name>
<protein>
    <submittedName>
        <fullName evidence="1">9734_t:CDS:1</fullName>
    </submittedName>
</protein>
<evidence type="ECO:0000313" key="2">
    <source>
        <dbReference type="Proteomes" id="UP000789570"/>
    </source>
</evidence>
<dbReference type="Proteomes" id="UP000789570">
    <property type="component" value="Unassembled WGS sequence"/>
</dbReference>
<sequence length="66" mass="7685">MSGQISRELCKIEVEHVLQDLQDSNLVSNTKQSILEEDANEPQNYLEKLPPTKRYKKRVRCLVKIS</sequence>
<dbReference type="AlphaFoldDB" id="A0A9N9HUP4"/>
<organism evidence="1 2">
    <name type="scientific">Funneliformis caledonium</name>
    <dbReference type="NCBI Taxonomy" id="1117310"/>
    <lineage>
        <taxon>Eukaryota</taxon>
        <taxon>Fungi</taxon>
        <taxon>Fungi incertae sedis</taxon>
        <taxon>Mucoromycota</taxon>
        <taxon>Glomeromycotina</taxon>
        <taxon>Glomeromycetes</taxon>
        <taxon>Glomerales</taxon>
        <taxon>Glomeraceae</taxon>
        <taxon>Funneliformis</taxon>
    </lineage>
</organism>
<dbReference type="EMBL" id="CAJVPQ010008490">
    <property type="protein sequence ID" value="CAG8707295.1"/>
    <property type="molecule type" value="Genomic_DNA"/>
</dbReference>
<evidence type="ECO:0000313" key="1">
    <source>
        <dbReference type="EMBL" id="CAG8707295.1"/>
    </source>
</evidence>